<feature type="compositionally biased region" description="Basic and acidic residues" evidence="1">
    <location>
        <begin position="161"/>
        <end position="174"/>
    </location>
</feature>
<feature type="region of interest" description="Disordered" evidence="1">
    <location>
        <begin position="1"/>
        <end position="93"/>
    </location>
</feature>
<feature type="compositionally biased region" description="Low complexity" evidence="1">
    <location>
        <begin position="175"/>
        <end position="190"/>
    </location>
</feature>
<accession>A0A022WHQ9</accession>
<dbReference type="AlphaFoldDB" id="A0A022WHQ9"/>
<feature type="region of interest" description="Disordered" evidence="1">
    <location>
        <begin position="115"/>
        <end position="255"/>
    </location>
</feature>
<dbReference type="PANTHER" id="PTHR15907">
    <property type="entry name" value="DUF614 FAMILY PROTEIN-RELATED"/>
    <property type="match status" value="1"/>
</dbReference>
<evidence type="ECO:0008006" key="3">
    <source>
        <dbReference type="Google" id="ProtNLM"/>
    </source>
</evidence>
<name>A0A022WHQ9_TRIRU</name>
<reference evidence="2" key="1">
    <citation type="submission" date="2014-02" db="EMBL/GenBank/DDBJ databases">
        <title>The Genome Sequence of Trichophyton rubrum (morphotype fischeri) CBS 288.86.</title>
        <authorList>
            <consortium name="The Broad Institute Genomics Platform"/>
            <person name="Cuomo C.A."/>
            <person name="White T.C."/>
            <person name="Graser Y."/>
            <person name="Martinez-Rossi N."/>
            <person name="Heitman J."/>
            <person name="Young S.K."/>
            <person name="Zeng Q."/>
            <person name="Gargeya S."/>
            <person name="Abouelleil A."/>
            <person name="Alvarado L."/>
            <person name="Chapman S.B."/>
            <person name="Gainer-Dewar J."/>
            <person name="Goldberg J."/>
            <person name="Griggs A."/>
            <person name="Gujja S."/>
            <person name="Hansen M."/>
            <person name="Howarth C."/>
            <person name="Imamovic A."/>
            <person name="Larimer J."/>
            <person name="Martinez D."/>
            <person name="Murphy C."/>
            <person name="Pearson M.D."/>
            <person name="Persinoti G."/>
            <person name="Poon T."/>
            <person name="Priest M."/>
            <person name="Roberts A.D."/>
            <person name="Saif S."/>
            <person name="Shea T.D."/>
            <person name="Sykes S.N."/>
            <person name="Wortman J."/>
            <person name="Nusbaum C."/>
            <person name="Birren B."/>
        </authorList>
    </citation>
    <scope>NUCLEOTIDE SEQUENCE [LARGE SCALE GENOMIC DNA]</scope>
    <source>
        <strain evidence="2">CBS 288.86</strain>
    </source>
</reference>
<feature type="region of interest" description="Disordered" evidence="1">
    <location>
        <begin position="391"/>
        <end position="420"/>
    </location>
</feature>
<feature type="compositionally biased region" description="Polar residues" evidence="1">
    <location>
        <begin position="244"/>
        <end position="255"/>
    </location>
</feature>
<feature type="compositionally biased region" description="Basic and acidic residues" evidence="1">
    <location>
        <begin position="213"/>
        <end position="223"/>
    </location>
</feature>
<proteinExistence type="predicted"/>
<gene>
    <name evidence="2" type="ORF">H103_00201</name>
</gene>
<dbReference type="HOGENOM" id="CLU_050253_1_0_1"/>
<protein>
    <recommendedName>
        <fullName evidence="3">DUF614 domain-containing protein</fullName>
    </recommendedName>
</protein>
<feature type="compositionally biased region" description="Low complexity" evidence="1">
    <location>
        <begin position="19"/>
        <end position="31"/>
    </location>
</feature>
<dbReference type="NCBIfam" id="TIGR01571">
    <property type="entry name" value="A_thal_Cys_rich"/>
    <property type="match status" value="1"/>
</dbReference>
<dbReference type="InterPro" id="IPR006461">
    <property type="entry name" value="PLAC_motif_containing"/>
</dbReference>
<feature type="compositionally biased region" description="Low complexity" evidence="1">
    <location>
        <begin position="146"/>
        <end position="160"/>
    </location>
</feature>
<organism evidence="2">
    <name type="scientific">Trichophyton rubrum CBS 288.86</name>
    <dbReference type="NCBI Taxonomy" id="1215330"/>
    <lineage>
        <taxon>Eukaryota</taxon>
        <taxon>Fungi</taxon>
        <taxon>Dikarya</taxon>
        <taxon>Ascomycota</taxon>
        <taxon>Pezizomycotina</taxon>
        <taxon>Eurotiomycetes</taxon>
        <taxon>Eurotiomycetidae</taxon>
        <taxon>Onygenales</taxon>
        <taxon>Arthrodermataceae</taxon>
        <taxon>Trichophyton</taxon>
    </lineage>
</organism>
<sequence>MSNHPPYYGNAPHYPPHLYPQQHQQQHLQQPEQRPYSYLHTPVALQGPTFSSPDNPRHTAPSEQTNQQSHSQPNQPGNHRPFSYVSPDGDKIVDESISTVSNNRNDADYVNNIYTHVSPPPLSEHPAQFAPFADSTTPPPNQRQIHQVQEQKYLQQQQPRQQEEQHQREQEYQHQQHFLQQHQHLQEQQHGVVPHSPMAVPKSPGPLPVKQNPEAEARERQAEEAAIVPDSNPLAPQSPAPTYASHSGPQRMNGRSISAVPDIQCHAPGQAFHPQQSVKGGSWTNGLCACSDIGICCLGLWCPCILYGRTQHRLSRKSKRQDPTNMLGYESCNASCTAMALLCGCQWLLATIQHTRIRRAYGIPGGIMSDCVRASCCTCCTLIQDEREIKTREESSRTGGNTVSAPYVAPGQMTFSPPPR</sequence>
<feature type="compositionally biased region" description="Polar residues" evidence="1">
    <location>
        <begin position="61"/>
        <end position="77"/>
    </location>
</feature>
<dbReference type="EMBL" id="KK207683">
    <property type="protein sequence ID" value="EZF57588.1"/>
    <property type="molecule type" value="Genomic_DNA"/>
</dbReference>
<dbReference type="Pfam" id="PF04749">
    <property type="entry name" value="PLAC8"/>
    <property type="match status" value="1"/>
</dbReference>
<dbReference type="Proteomes" id="UP000023758">
    <property type="component" value="Unassembled WGS sequence"/>
</dbReference>
<dbReference type="OrthoDB" id="4172696at2759"/>
<evidence type="ECO:0000256" key="1">
    <source>
        <dbReference type="SAM" id="MobiDB-lite"/>
    </source>
</evidence>
<evidence type="ECO:0000313" key="2">
    <source>
        <dbReference type="EMBL" id="EZF57588.1"/>
    </source>
</evidence>